<keyword evidence="1" id="KW-0489">Methyltransferase</keyword>
<dbReference type="GO" id="GO:0035098">
    <property type="term" value="C:ESC/E(Z) complex"/>
    <property type="evidence" value="ECO:0007669"/>
    <property type="project" value="TreeGrafter"/>
</dbReference>
<dbReference type="InterPro" id="IPR026489">
    <property type="entry name" value="CXC_dom"/>
</dbReference>
<dbReference type="InParanoid" id="A0A067MF65"/>
<dbReference type="AlphaFoldDB" id="A0A067MF65"/>
<keyword evidence="3" id="KW-0949">S-adenosyl-L-methionine</keyword>
<dbReference type="STRING" id="930990.A0A067MF65"/>
<evidence type="ECO:0000259" key="8">
    <source>
        <dbReference type="PROSITE" id="PS51633"/>
    </source>
</evidence>
<dbReference type="GO" id="GO:0003682">
    <property type="term" value="F:chromatin binding"/>
    <property type="evidence" value="ECO:0007669"/>
    <property type="project" value="TreeGrafter"/>
</dbReference>
<dbReference type="PROSITE" id="PS51633">
    <property type="entry name" value="CXC"/>
    <property type="match status" value="1"/>
</dbReference>
<dbReference type="Proteomes" id="UP000027195">
    <property type="component" value="Unassembled WGS sequence"/>
</dbReference>
<comment type="catalytic activity">
    <reaction evidence="6">
        <text>L-lysyl(27)-[histone H3] + 3 S-adenosyl-L-methionine = N(6),N(6),N(6)-trimethyl-L-lysyl(27)-[histone H3] + 3 S-adenosyl-L-homocysteine + 3 H(+)</text>
        <dbReference type="Rhea" id="RHEA:60292"/>
        <dbReference type="Rhea" id="RHEA-COMP:15535"/>
        <dbReference type="Rhea" id="RHEA-COMP:15548"/>
        <dbReference type="ChEBI" id="CHEBI:15378"/>
        <dbReference type="ChEBI" id="CHEBI:29969"/>
        <dbReference type="ChEBI" id="CHEBI:57856"/>
        <dbReference type="ChEBI" id="CHEBI:59789"/>
        <dbReference type="ChEBI" id="CHEBI:61961"/>
        <dbReference type="EC" id="2.1.1.356"/>
    </reaction>
</comment>
<dbReference type="SMART" id="SM00317">
    <property type="entry name" value="SET"/>
    <property type="match status" value="1"/>
</dbReference>
<dbReference type="InterPro" id="IPR041355">
    <property type="entry name" value="Pre-SET_CXC"/>
</dbReference>
<keyword evidence="10" id="KW-1185">Reference proteome</keyword>
<feature type="domain" description="CXC" evidence="8">
    <location>
        <begin position="386"/>
        <end position="499"/>
    </location>
</feature>
<dbReference type="Gene3D" id="2.170.270.10">
    <property type="entry name" value="SET domain"/>
    <property type="match status" value="1"/>
</dbReference>
<dbReference type="HOGENOM" id="CLU_029951_0_0_1"/>
<evidence type="ECO:0000256" key="5">
    <source>
        <dbReference type="ARBA" id="ARBA00023163"/>
    </source>
</evidence>
<evidence type="ECO:0000313" key="10">
    <source>
        <dbReference type="Proteomes" id="UP000027195"/>
    </source>
</evidence>
<dbReference type="GO" id="GO:0140951">
    <property type="term" value="F:histone H3K27 trimethyltransferase activity"/>
    <property type="evidence" value="ECO:0007669"/>
    <property type="project" value="UniProtKB-EC"/>
</dbReference>
<evidence type="ECO:0000259" key="7">
    <source>
        <dbReference type="PROSITE" id="PS50280"/>
    </source>
</evidence>
<dbReference type="SUPFAM" id="SSF82199">
    <property type="entry name" value="SET domain"/>
    <property type="match status" value="1"/>
</dbReference>
<dbReference type="InterPro" id="IPR046341">
    <property type="entry name" value="SET_dom_sf"/>
</dbReference>
<dbReference type="PANTHER" id="PTHR45747:SF4">
    <property type="entry name" value="HISTONE-LYSINE N-METHYLTRANSFERASE E(Z)"/>
    <property type="match status" value="1"/>
</dbReference>
<name>A0A067MF65_BOTB1</name>
<dbReference type="GO" id="GO:0032259">
    <property type="term" value="P:methylation"/>
    <property type="evidence" value="ECO:0007669"/>
    <property type="project" value="UniProtKB-KW"/>
</dbReference>
<dbReference type="PANTHER" id="PTHR45747">
    <property type="entry name" value="HISTONE-LYSINE N-METHYLTRANSFERASE E(Z)"/>
    <property type="match status" value="1"/>
</dbReference>
<evidence type="ECO:0000256" key="4">
    <source>
        <dbReference type="ARBA" id="ARBA00023015"/>
    </source>
</evidence>
<evidence type="ECO:0000256" key="6">
    <source>
        <dbReference type="ARBA" id="ARBA00048568"/>
    </source>
</evidence>
<dbReference type="OrthoDB" id="6141102at2759"/>
<gene>
    <name evidence="9" type="ORF">BOTBODRAFT_58057</name>
</gene>
<evidence type="ECO:0000256" key="3">
    <source>
        <dbReference type="ARBA" id="ARBA00022691"/>
    </source>
</evidence>
<keyword evidence="2" id="KW-0808">Transferase</keyword>
<proteinExistence type="predicted"/>
<dbReference type="EMBL" id="KL198067">
    <property type="protein sequence ID" value="KDQ10517.1"/>
    <property type="molecule type" value="Genomic_DNA"/>
</dbReference>
<dbReference type="PROSITE" id="PS50280">
    <property type="entry name" value="SET"/>
    <property type="match status" value="1"/>
</dbReference>
<accession>A0A067MF65</accession>
<dbReference type="GO" id="GO:0031507">
    <property type="term" value="P:heterochromatin formation"/>
    <property type="evidence" value="ECO:0007669"/>
    <property type="project" value="TreeGrafter"/>
</dbReference>
<evidence type="ECO:0000256" key="1">
    <source>
        <dbReference type="ARBA" id="ARBA00022603"/>
    </source>
</evidence>
<reference evidence="10" key="1">
    <citation type="journal article" date="2014" name="Proc. Natl. Acad. Sci. U.S.A.">
        <title>Extensive sampling of basidiomycete genomes demonstrates inadequacy of the white-rot/brown-rot paradigm for wood decay fungi.</title>
        <authorList>
            <person name="Riley R."/>
            <person name="Salamov A.A."/>
            <person name="Brown D.W."/>
            <person name="Nagy L.G."/>
            <person name="Floudas D."/>
            <person name="Held B.W."/>
            <person name="Levasseur A."/>
            <person name="Lombard V."/>
            <person name="Morin E."/>
            <person name="Otillar R."/>
            <person name="Lindquist E.A."/>
            <person name="Sun H."/>
            <person name="LaButti K.M."/>
            <person name="Schmutz J."/>
            <person name="Jabbour D."/>
            <person name="Luo H."/>
            <person name="Baker S.E."/>
            <person name="Pisabarro A.G."/>
            <person name="Walton J.D."/>
            <person name="Blanchette R.A."/>
            <person name="Henrissat B."/>
            <person name="Martin F."/>
            <person name="Cullen D."/>
            <person name="Hibbett D.S."/>
            <person name="Grigoriev I.V."/>
        </authorList>
    </citation>
    <scope>NUCLEOTIDE SEQUENCE [LARGE SCALE GENOMIC DNA]</scope>
    <source>
        <strain evidence="10">FD-172 SS1</strain>
    </source>
</reference>
<dbReference type="InterPro" id="IPR001214">
    <property type="entry name" value="SET_dom"/>
</dbReference>
<protein>
    <recommendedName>
        <fullName evidence="11">SET domain-containing protein</fullName>
    </recommendedName>
</protein>
<evidence type="ECO:0000313" key="9">
    <source>
        <dbReference type="EMBL" id="KDQ10517.1"/>
    </source>
</evidence>
<evidence type="ECO:0008006" key="11">
    <source>
        <dbReference type="Google" id="ProtNLM"/>
    </source>
</evidence>
<keyword evidence="4" id="KW-0805">Transcription regulation</keyword>
<dbReference type="Pfam" id="PF00856">
    <property type="entry name" value="SET"/>
    <property type="match status" value="1"/>
</dbReference>
<organism evidence="9 10">
    <name type="scientific">Botryobasidium botryosum (strain FD-172 SS1)</name>
    <dbReference type="NCBI Taxonomy" id="930990"/>
    <lineage>
        <taxon>Eukaryota</taxon>
        <taxon>Fungi</taxon>
        <taxon>Dikarya</taxon>
        <taxon>Basidiomycota</taxon>
        <taxon>Agaricomycotina</taxon>
        <taxon>Agaricomycetes</taxon>
        <taxon>Cantharellales</taxon>
        <taxon>Botryobasidiaceae</taxon>
        <taxon>Botryobasidium</taxon>
    </lineage>
</organism>
<evidence type="ECO:0000256" key="2">
    <source>
        <dbReference type="ARBA" id="ARBA00022679"/>
    </source>
</evidence>
<sequence>MNTIDNPEIVPDTDEEIAELVYRTWMQCHNEFYNWAPGACKEIMESISQEPPPRLPNATDELLSEAKRAISEQPPSPKPHRDPDEIEENSLLVWNFANGDADPSPKLHSMEVYLHKSAKPCPKYTSCLPTLSNLWIAEKHREVLWFPPFANDPTFDLNGFLKEVHYPGGKAWEAEDRDPDADMIMLETIRRLHFSAGLSFAEIDKTRVLPHLVDPAHGSEILDLRIRRNMFDMPSSILSELPQLPLVRDVICKDTLSERIGEMLFYQCNNLNCVRAMCGTHQLIDVVRRVTRPTKTKEEINTTSDPPCSPHCYQHLAEGANEELLKLTDSLPEVAKEDLKTIIEITPDLSSCDLAILADMTCQQVHLLRWDMAVHPSEDSPSHAHSAETALKEPLVFKSKSEGLYDPCRHKGRPCGDGRDENGVPYCVCHSESTHCQRQCGCDLDCERRRKKGCSCKTDCSDASSCVCVREKRECDPELCISCHAKSPNYRYRHCRNVSLLLGRRKPTYVAEGKYGWGLFATQDIKEGDIIGEYVGEVIGEEETGRRALLAKHTRLNYLFGLGDLYSIDSAHIGNETRFINHAKKGNCTADIKHVGGDRRIIFSATKTIKARKELFFDYGENYFV</sequence>
<dbReference type="InterPro" id="IPR045318">
    <property type="entry name" value="EZH1/2-like"/>
</dbReference>
<dbReference type="Pfam" id="PF18264">
    <property type="entry name" value="preSET_CXC"/>
    <property type="match status" value="1"/>
</dbReference>
<keyword evidence="5" id="KW-0804">Transcription</keyword>
<feature type="domain" description="SET" evidence="7">
    <location>
        <begin position="498"/>
        <end position="620"/>
    </location>
</feature>